<dbReference type="InterPro" id="IPR041036">
    <property type="entry name" value="GH5_C"/>
</dbReference>
<dbReference type="GO" id="GO:0000272">
    <property type="term" value="P:polysaccharide catabolic process"/>
    <property type="evidence" value="ECO:0007669"/>
    <property type="project" value="InterPro"/>
</dbReference>
<accession>A0A178F6M7</accession>
<proteinExistence type="inferred from homology"/>
<evidence type="ECO:0000256" key="3">
    <source>
        <dbReference type="ARBA" id="ARBA00022801"/>
    </source>
</evidence>
<dbReference type="Pfam" id="PF18564">
    <property type="entry name" value="Glyco_hydro_5_C"/>
    <property type="match status" value="1"/>
</dbReference>
<dbReference type="InterPro" id="IPR001547">
    <property type="entry name" value="Glyco_hydro_5"/>
</dbReference>
<dbReference type="InterPro" id="IPR016024">
    <property type="entry name" value="ARM-type_fold"/>
</dbReference>
<evidence type="ECO:0000259" key="7">
    <source>
        <dbReference type="Pfam" id="PF00150"/>
    </source>
</evidence>
<evidence type="ECO:0000313" key="12">
    <source>
        <dbReference type="Proteomes" id="UP000243015"/>
    </source>
</evidence>
<feature type="domain" description="Glycoside hydrolase family 5" evidence="7">
    <location>
        <begin position="67"/>
        <end position="129"/>
    </location>
</feature>
<dbReference type="InterPro" id="IPR052066">
    <property type="entry name" value="Glycosphingolipid_Hydrolases"/>
</dbReference>
<dbReference type="FunFam" id="3.20.20.80:FF:000174">
    <property type="entry name" value="YIR007W-like protein"/>
    <property type="match status" value="1"/>
</dbReference>
<comment type="caution">
    <text evidence="11">The sequence shown here is derived from an EMBL/GenBank/DDBJ whole genome shotgun (WGS) entry which is preliminary data.</text>
</comment>
<comment type="similarity">
    <text evidence="1">Belongs to the glycosyl hydrolase 5 (cellulase A) family.</text>
</comment>
<feature type="domain" description="Exportin-1/Importin-beta-like" evidence="8">
    <location>
        <begin position="881"/>
        <end position="1057"/>
    </location>
</feature>
<feature type="domain" description="Glycoside hydrolase family 5 C-terminal" evidence="9">
    <location>
        <begin position="637"/>
        <end position="726"/>
    </location>
</feature>
<keyword evidence="2" id="KW-0819">tRNA processing</keyword>
<evidence type="ECO:0000256" key="4">
    <source>
        <dbReference type="ARBA" id="ARBA00023295"/>
    </source>
</evidence>
<keyword evidence="4" id="KW-0326">Glycosidase</keyword>
<dbReference type="Pfam" id="PF08389">
    <property type="entry name" value="Xpo1"/>
    <property type="match status" value="1"/>
</dbReference>
<sequence length="1938" mass="218715">MAPLRLRVEGNVFRDSHNREVILRGINLDATAKYPRIPNVPSHEVNGFFDADDISFVNRPFTLEDSHTHFSRLKKWGYNHIRYVFTWEAVEHAGPGQYDEEWITFTIELLRIAGSYGFYVYMDPHQDVWSRFSGGSGAPLWTLYAAGLNPRNFPDTQAALVQNTYPDPAAFPKMIWSTNYTRLVCQTMFTLFWAGKDFAPKAIINGMNIQDYLQNHFIAACKHLAVRIHETGDLEDDVVIGWENVNEPHRGMIGIPDISVIPADQQLQLGTSPTAFQGMMTGAGFPCEVTQWEFGTFGPHQTGRTLVDPEGKSVWLKVDRADQYGWKRDPQWKLGECIWAQHGVWDPTTLTLLRSNHFGTHPRTGEALDYEGFINTYFLEHYRKYRDALRSVHKDTIMFCQPPVLEIPPSIKGTVDDDPNMVHAVHFYDGLTLMSKHWNRYYNVDVVGILRGKYWIPAFGLKIGETAIRSSFRDQLHYLREESYKNMGNHPLLLTETGIPYDMDDKYAYKTGDYSSQISAMDANHFGIEGCGGNGYSLWTYASENSHKWGDNWNGEDLSIYSPDDLELPIAKSLDSGMTTLDPSSPSFSQSRADSQAIRVEPSNLKAALPAASITTKPQLKEGGEHRGFRAIEAFVRPGPEAVHGRITKHGFDLQNCTFTLSLTADSPTASGAPTLIFLPELHFPKDKSTVTVSGGKWEIFSLEFQHGSIQFLKWWHAEGDQTIQIHGVKRELSAIVSPHDDEGYLCIDIGLTSLPAVETEAAGGGGMADSIQPSDGSENAAPQLANIIQALDVIHSPASSNEVRKQASEFLEQQKHEKAAVQNGYFLAAEKSHSPVVQHLGLSLLEHVLRYKFLELSPDQVNHTRGLVMSLAEGLRCQDPSYIRNKVASLWVELAKRTWGLEWPRMDESLVQLWNATFTHKELVLTVLETLSEDIIHQEDTASSLRGTDLNRALVEICTPYDVFKVAYPTRDHHTEIRSGSEGWIFRVSYFLSDCVRNFHASVEARTCALKSLSCLRSFVAWVIPMAIDSSQCIMAICSALEVEDDTILLAAVEALHSLYGRSTYNIEEFQRLVNIIYQNDHLNLLRKLYEWSIVGADNIIESKYSISKKLSELISYIAGFLEEKSVDFTKSIDLPSFFSFLISILQNPSLVVSIPVLHSWSRLLASSHIGGLDIVNNLIGQLLQICSQRLVRYEALPEDSDDPTMVFLSEDIDTIPERHAFVGNYRRYCSQVIEVIVQKHALEAIPHILTEVDSALDNVYAGNAPFNVATFQKQSIPALRADIQFTVVEAMLKGYLKWKGSLGSNPQQDEQQRLELENALENWAMGLMNRNFEIPDHPEYSAYSESVRELYNMATYEIRRLAIRYADYFANYYEPLEQKAQEIGKRPNDEGRPHMELSAILLIIMQRARNVDPYIRQARLNSFVDPIKQAWTNQELKLVLGSFKGFYDVLGLDKVRPYLQKREAQKIEDWTAVPLDAEGIHIQEDLSKKFQELPLRPTRTLLAVSTEKVKKDEPAYQIALDLWKDTIPLILPTILQLIRFWQAGISSGSRQEFYSKIAGSKTTLEGLSSSVRGKVRAVREACYSVLFSMSRLENYFYGFPELPVPLSQALYKDAFSLSSHQFSVLLNISRCLIDDCPSDARADFLPPMMSALFLQLDQKVTGEWDMIQRRRIGVVDDDLTEEMKDESILRQLTYSAVIMVASFLDPEREEGAQNPSKTGELKASDEGQPETMRSFIISSTQILEPVLLFCTHALQMHDTRCCAIITRVIRSMLSEFVPATDTPTAATIREFISTEVLKACINSAHDPYFVDMQKDLAQLISSIWILYGPTTNTPRSIILSLPRILEQKVKAAEDALHGSASSRQQKAIILDLLEGVRGVRISEQGRILGTAVNRRKERSAMQARYISTGMEGEEVKKIDINDGADLTFVADIFNQA</sequence>
<comment type="function">
    <text evidence="5">tRNA nucleus export receptor which facilitates tRNA translocation across the nuclear pore complex. Involved in pre-tRNA splicing, probably by affecting the interaction of pre-tRNA with splicing endonuclease.</text>
</comment>
<dbReference type="GO" id="GO:0008033">
    <property type="term" value="P:tRNA processing"/>
    <property type="evidence" value="ECO:0007669"/>
    <property type="project" value="UniProtKB-KW"/>
</dbReference>
<evidence type="ECO:0000256" key="1">
    <source>
        <dbReference type="ARBA" id="ARBA00005641"/>
    </source>
</evidence>
<feature type="domain" description="Exportin-5 C-terminal" evidence="10">
    <location>
        <begin position="1103"/>
        <end position="1339"/>
    </location>
</feature>
<dbReference type="GO" id="GO:0050295">
    <property type="term" value="F:steryl-beta-glucosidase activity"/>
    <property type="evidence" value="ECO:0007669"/>
    <property type="project" value="TreeGrafter"/>
</dbReference>
<feature type="domain" description="Exportin-5 C-terminal" evidence="10">
    <location>
        <begin position="1537"/>
        <end position="1885"/>
    </location>
</feature>
<dbReference type="Pfam" id="PF00150">
    <property type="entry name" value="Cellulase"/>
    <property type="match status" value="1"/>
</dbReference>
<dbReference type="InterPro" id="IPR045478">
    <property type="entry name" value="Exportin-5_C"/>
</dbReference>
<dbReference type="InterPro" id="IPR013598">
    <property type="entry name" value="Exportin-1/Importin-b-like"/>
</dbReference>
<evidence type="ECO:0000259" key="10">
    <source>
        <dbReference type="Pfam" id="PF19273"/>
    </source>
</evidence>
<dbReference type="FunFam" id="3.20.20.80:FF:000131">
    <property type="entry name" value="Glycoside hydrolase superfamily"/>
    <property type="match status" value="1"/>
</dbReference>
<dbReference type="SUPFAM" id="SSF48371">
    <property type="entry name" value="ARM repeat"/>
    <property type="match status" value="1"/>
</dbReference>
<dbReference type="Gene3D" id="3.20.20.80">
    <property type="entry name" value="Glycosidases"/>
    <property type="match status" value="2"/>
</dbReference>
<dbReference type="PANTHER" id="PTHR31308:SF5">
    <property type="entry name" value="ERGOSTERYL-BETA-GLUCOSIDASE"/>
    <property type="match status" value="1"/>
</dbReference>
<name>A0A178F6M7_TRIRU</name>
<dbReference type="InterPro" id="IPR011989">
    <property type="entry name" value="ARM-like"/>
</dbReference>
<evidence type="ECO:0000256" key="5">
    <source>
        <dbReference type="ARBA" id="ARBA00025147"/>
    </source>
</evidence>
<protein>
    <submittedName>
        <fullName evidence="11">Nuclear import and export protein Msn5</fullName>
    </submittedName>
</protein>
<dbReference type="SUPFAM" id="SSF51445">
    <property type="entry name" value="(Trans)glycosidases"/>
    <property type="match status" value="1"/>
</dbReference>
<dbReference type="GO" id="GO:1904462">
    <property type="term" value="P:ergosteryl 3-beta-D-glucoside catabolic process"/>
    <property type="evidence" value="ECO:0007669"/>
    <property type="project" value="TreeGrafter"/>
</dbReference>
<dbReference type="Gene3D" id="1.25.10.10">
    <property type="entry name" value="Leucine-rich Repeat Variant"/>
    <property type="match status" value="1"/>
</dbReference>
<dbReference type="InterPro" id="IPR013780">
    <property type="entry name" value="Glyco_hydro_b"/>
</dbReference>
<dbReference type="VEuPathDB" id="FungiDB:TERG_06016"/>
<evidence type="ECO:0000259" key="8">
    <source>
        <dbReference type="Pfam" id="PF08389"/>
    </source>
</evidence>
<evidence type="ECO:0000313" key="11">
    <source>
        <dbReference type="EMBL" id="OAL67605.1"/>
    </source>
</evidence>
<keyword evidence="3" id="KW-0378">Hydrolase</keyword>
<evidence type="ECO:0000259" key="9">
    <source>
        <dbReference type="Pfam" id="PF18564"/>
    </source>
</evidence>
<dbReference type="InterPro" id="IPR017853">
    <property type="entry name" value="GH"/>
</dbReference>
<dbReference type="EMBL" id="LHPM01000009">
    <property type="protein sequence ID" value="OAL67605.1"/>
    <property type="molecule type" value="Genomic_DNA"/>
</dbReference>
<organism evidence="11 12">
    <name type="scientific">Trichophyton rubrum</name>
    <name type="common">Athlete's foot fungus</name>
    <name type="synonym">Epidermophyton rubrum</name>
    <dbReference type="NCBI Taxonomy" id="5551"/>
    <lineage>
        <taxon>Eukaryota</taxon>
        <taxon>Fungi</taxon>
        <taxon>Dikarya</taxon>
        <taxon>Ascomycota</taxon>
        <taxon>Pezizomycotina</taxon>
        <taxon>Eurotiomycetes</taxon>
        <taxon>Eurotiomycetidae</taxon>
        <taxon>Onygenales</taxon>
        <taxon>Arthrodermataceae</taxon>
        <taxon>Trichophyton</taxon>
    </lineage>
</organism>
<dbReference type="Gene3D" id="2.60.40.1180">
    <property type="entry name" value="Golgi alpha-mannosidase II"/>
    <property type="match status" value="1"/>
</dbReference>
<reference evidence="11 12" key="1">
    <citation type="submission" date="2016-05" db="EMBL/GenBank/DDBJ databases">
        <title>Genome sequencing of Trichophyton rubrum CMCC(F)T1i isolated from hair.</title>
        <authorList>
            <person name="Zhan P."/>
            <person name="Tao Y."/>
            <person name="Liu W."/>
        </authorList>
    </citation>
    <scope>NUCLEOTIDE SEQUENCE [LARGE SCALE GENOMIC DNA]</scope>
    <source>
        <strain evidence="12">CMCC(F)T1i</strain>
    </source>
</reference>
<dbReference type="VEuPathDB" id="FungiDB:TERG_06015"/>
<evidence type="ECO:0000256" key="2">
    <source>
        <dbReference type="ARBA" id="ARBA00022694"/>
    </source>
</evidence>
<gene>
    <name evidence="11" type="ORF">A7C99_0731</name>
</gene>
<dbReference type="Proteomes" id="UP000243015">
    <property type="component" value="Unassembled WGS sequence"/>
</dbReference>
<dbReference type="PANTHER" id="PTHR31308">
    <property type="match status" value="1"/>
</dbReference>
<dbReference type="Pfam" id="PF19273">
    <property type="entry name" value="Exportin-5"/>
    <property type="match status" value="2"/>
</dbReference>
<feature type="region of interest" description="Disordered" evidence="6">
    <location>
        <begin position="1710"/>
        <end position="1730"/>
    </location>
</feature>
<evidence type="ECO:0000256" key="6">
    <source>
        <dbReference type="SAM" id="MobiDB-lite"/>
    </source>
</evidence>